<evidence type="ECO:0000256" key="1">
    <source>
        <dbReference type="SAM" id="MobiDB-lite"/>
    </source>
</evidence>
<feature type="region of interest" description="Disordered" evidence="1">
    <location>
        <begin position="98"/>
        <end position="146"/>
    </location>
</feature>
<feature type="non-terminal residue" evidence="2">
    <location>
        <position position="1"/>
    </location>
</feature>
<comment type="caution">
    <text evidence="2">The sequence shown here is derived from an EMBL/GenBank/DDBJ whole genome shotgun (WGS) entry which is preliminary data.</text>
</comment>
<feature type="region of interest" description="Disordered" evidence="1">
    <location>
        <begin position="1"/>
        <end position="23"/>
    </location>
</feature>
<evidence type="ECO:0000313" key="2">
    <source>
        <dbReference type="EMBL" id="TNY17216.1"/>
    </source>
</evidence>
<dbReference type="EMBL" id="SOZI01000228">
    <property type="protein sequence ID" value="TNY17216.1"/>
    <property type="molecule type" value="Genomic_DNA"/>
</dbReference>
<name>A0A5C5FLZ3_9BASI</name>
<sequence length="146" mass="15979">GAAHDPLVRFSGPRLSGRRPPRAGSLCASGLLKAKRCRNTAPGHSRSLRLGRGAPVHVRLLKGAPQNELPPWCFLVSLLHTSPSACQYIQDAHQLASLSRRPGRLGPCPRPRRPASRPRSARPRFGRRNGSRGNRRPRPAREQSAS</sequence>
<gene>
    <name evidence="2" type="ORF">DMC30DRAFT_449928</name>
</gene>
<feature type="compositionally biased region" description="Basic residues" evidence="1">
    <location>
        <begin position="110"/>
        <end position="138"/>
    </location>
</feature>
<proteinExistence type="predicted"/>
<dbReference type="AlphaFoldDB" id="A0A5C5FLZ3"/>
<accession>A0A5C5FLZ3</accession>
<reference evidence="2 3" key="1">
    <citation type="submission" date="2019-03" db="EMBL/GenBank/DDBJ databases">
        <title>Rhodosporidium diobovatum UCD-FST 08-225 genome sequencing, assembly, and annotation.</title>
        <authorList>
            <person name="Fakankun I.U."/>
            <person name="Fristensky B."/>
            <person name="Levin D.B."/>
        </authorList>
    </citation>
    <scope>NUCLEOTIDE SEQUENCE [LARGE SCALE GENOMIC DNA]</scope>
    <source>
        <strain evidence="2 3">UCD-FST 08-225</strain>
    </source>
</reference>
<organism evidence="2 3">
    <name type="scientific">Rhodotorula diobovata</name>
    <dbReference type="NCBI Taxonomy" id="5288"/>
    <lineage>
        <taxon>Eukaryota</taxon>
        <taxon>Fungi</taxon>
        <taxon>Dikarya</taxon>
        <taxon>Basidiomycota</taxon>
        <taxon>Pucciniomycotina</taxon>
        <taxon>Microbotryomycetes</taxon>
        <taxon>Sporidiobolales</taxon>
        <taxon>Sporidiobolaceae</taxon>
        <taxon>Rhodotorula</taxon>
    </lineage>
</organism>
<evidence type="ECO:0000313" key="3">
    <source>
        <dbReference type="Proteomes" id="UP000311382"/>
    </source>
</evidence>
<dbReference type="Proteomes" id="UP000311382">
    <property type="component" value="Unassembled WGS sequence"/>
</dbReference>
<protein>
    <submittedName>
        <fullName evidence="2">Uncharacterized protein</fullName>
    </submittedName>
</protein>
<keyword evidence="3" id="KW-1185">Reference proteome</keyword>